<dbReference type="RefSeq" id="WP_074834621.1">
    <property type="nucleotide sequence ID" value="NZ_CATMKJ010000006.1"/>
</dbReference>
<dbReference type="GeneID" id="80816717"/>
<sequence>MTRSDKLGEEAFLEALFEEERQARRPSGPEVSPELLARVMTDAETVQAGFDTAKLPERKAPPRPGLFAQLGAALGGWPAFAGLAAASVSGLLIGISPPESLSETAAYYTTEEAALYDPVSGFDFDLGEG</sequence>
<keyword evidence="2" id="KW-1185">Reference proteome</keyword>
<evidence type="ECO:0000313" key="2">
    <source>
        <dbReference type="Proteomes" id="UP000182932"/>
    </source>
</evidence>
<reference evidence="1 2" key="1">
    <citation type="submission" date="2016-10" db="EMBL/GenBank/DDBJ databases">
        <authorList>
            <person name="Varghese N."/>
            <person name="Submissions S."/>
        </authorList>
    </citation>
    <scope>NUCLEOTIDE SEQUENCE [LARGE SCALE GENOMIC DNA]</scope>
    <source>
        <strain evidence="1 2">FF3</strain>
    </source>
</reference>
<protein>
    <recommendedName>
        <fullName evidence="3">Dihydroorotate dehydrogenase</fullName>
    </recommendedName>
</protein>
<gene>
    <name evidence="1" type="ORF">SAMN04487940_101450</name>
</gene>
<evidence type="ECO:0008006" key="3">
    <source>
        <dbReference type="Google" id="ProtNLM"/>
    </source>
</evidence>
<organism evidence="1 2">
    <name type="scientific">Marinovum algicola</name>
    <dbReference type="NCBI Taxonomy" id="42444"/>
    <lineage>
        <taxon>Bacteria</taxon>
        <taxon>Pseudomonadati</taxon>
        <taxon>Pseudomonadota</taxon>
        <taxon>Alphaproteobacteria</taxon>
        <taxon>Rhodobacterales</taxon>
        <taxon>Roseobacteraceae</taxon>
        <taxon>Marinovum</taxon>
    </lineage>
</organism>
<dbReference type="EMBL" id="FNYY01000001">
    <property type="protein sequence ID" value="SEI63506.1"/>
    <property type="molecule type" value="Genomic_DNA"/>
</dbReference>
<proteinExistence type="predicted"/>
<name>A0A975ZM22_9RHOB</name>
<dbReference type="AlphaFoldDB" id="A0A975ZM22"/>
<dbReference type="Proteomes" id="UP000182932">
    <property type="component" value="Unassembled WGS sequence"/>
</dbReference>
<accession>A0A975ZM22</accession>
<evidence type="ECO:0000313" key="1">
    <source>
        <dbReference type="EMBL" id="SEI63506.1"/>
    </source>
</evidence>
<comment type="caution">
    <text evidence="1">The sequence shown here is derived from an EMBL/GenBank/DDBJ whole genome shotgun (WGS) entry which is preliminary data.</text>
</comment>